<evidence type="ECO:0000256" key="3">
    <source>
        <dbReference type="ARBA" id="ARBA00022989"/>
    </source>
</evidence>
<dbReference type="Pfam" id="PF05653">
    <property type="entry name" value="Mg_trans_NIPA"/>
    <property type="match status" value="2"/>
</dbReference>
<organism evidence="6 7">
    <name type="scientific">Toxoplasma gondii p89</name>
    <dbReference type="NCBI Taxonomy" id="943119"/>
    <lineage>
        <taxon>Eukaryota</taxon>
        <taxon>Sar</taxon>
        <taxon>Alveolata</taxon>
        <taxon>Apicomplexa</taxon>
        <taxon>Conoidasida</taxon>
        <taxon>Coccidia</taxon>
        <taxon>Eucoccidiorida</taxon>
        <taxon>Eimeriorina</taxon>
        <taxon>Sarcocystidae</taxon>
        <taxon>Toxoplasma</taxon>
    </lineage>
</organism>
<accession>A0A086JGF2</accession>
<feature type="transmembrane region" description="Helical" evidence="5">
    <location>
        <begin position="168"/>
        <end position="190"/>
    </location>
</feature>
<comment type="subcellular location">
    <subcellularLocation>
        <location evidence="1">Membrane</location>
        <topology evidence="1">Multi-pass membrane protein</topology>
    </subcellularLocation>
</comment>
<keyword evidence="4 5" id="KW-0472">Membrane</keyword>
<dbReference type="GO" id="GO:0015095">
    <property type="term" value="F:magnesium ion transmembrane transporter activity"/>
    <property type="evidence" value="ECO:0007669"/>
    <property type="project" value="InterPro"/>
</dbReference>
<feature type="transmembrane region" description="Helical" evidence="5">
    <location>
        <begin position="315"/>
        <end position="336"/>
    </location>
</feature>
<reference evidence="6 7" key="1">
    <citation type="submission" date="2014-03" db="EMBL/GenBank/DDBJ databases">
        <authorList>
            <person name="Sibley D."/>
            <person name="Venepally P."/>
            <person name="Karamycheva S."/>
            <person name="Hadjithomas M."/>
            <person name="Khan A."/>
            <person name="Brunk B."/>
            <person name="Roos D."/>
            <person name="Caler E."/>
            <person name="Lorenzi H."/>
        </authorList>
    </citation>
    <scope>NUCLEOTIDE SEQUENCE [LARGE SCALE GENOMIC DNA]</scope>
    <source>
        <strain evidence="7">p89</strain>
    </source>
</reference>
<keyword evidence="2 5" id="KW-0812">Transmembrane</keyword>
<feature type="transmembrane region" description="Helical" evidence="5">
    <location>
        <begin position="342"/>
        <end position="366"/>
    </location>
</feature>
<feature type="transmembrane region" description="Helical" evidence="5">
    <location>
        <begin position="100"/>
        <end position="121"/>
    </location>
</feature>
<dbReference type="PANTHER" id="PTHR12570">
    <property type="match status" value="1"/>
</dbReference>
<dbReference type="InterPro" id="IPR037185">
    <property type="entry name" value="EmrE-like"/>
</dbReference>
<evidence type="ECO:0000313" key="6">
    <source>
        <dbReference type="EMBL" id="KFG31220.1"/>
    </source>
</evidence>
<dbReference type="OrthoDB" id="165382at2759"/>
<keyword evidence="3 5" id="KW-1133">Transmembrane helix</keyword>
<dbReference type="SUPFAM" id="SSF103481">
    <property type="entry name" value="Multidrug resistance efflux transporter EmrE"/>
    <property type="match status" value="1"/>
</dbReference>
<feature type="transmembrane region" description="Helical" evidence="5">
    <location>
        <begin position="128"/>
        <end position="148"/>
    </location>
</feature>
<protein>
    <submittedName>
        <fullName evidence="6">Magnesium transporter NIPA</fullName>
    </submittedName>
</protein>
<name>A0A086JGF2_TOXGO</name>
<dbReference type="InterPro" id="IPR008521">
    <property type="entry name" value="Mg_trans_NIPA"/>
</dbReference>
<dbReference type="Proteomes" id="UP000028828">
    <property type="component" value="Unassembled WGS sequence"/>
</dbReference>
<comment type="caution">
    <text evidence="6">The sequence shown here is derived from an EMBL/GenBank/DDBJ whole genome shotgun (WGS) entry which is preliminary data.</text>
</comment>
<feature type="transmembrane region" description="Helical" evidence="5">
    <location>
        <begin position="26"/>
        <end position="54"/>
    </location>
</feature>
<feature type="transmembrane region" description="Helical" evidence="5">
    <location>
        <begin position="284"/>
        <end position="303"/>
    </location>
</feature>
<evidence type="ECO:0000256" key="1">
    <source>
        <dbReference type="ARBA" id="ARBA00004141"/>
    </source>
</evidence>
<evidence type="ECO:0000256" key="4">
    <source>
        <dbReference type="ARBA" id="ARBA00023136"/>
    </source>
</evidence>
<evidence type="ECO:0000256" key="5">
    <source>
        <dbReference type="SAM" id="Phobius"/>
    </source>
</evidence>
<dbReference type="VEuPathDB" id="ToxoDB:TGP89_212200"/>
<dbReference type="GO" id="GO:0016020">
    <property type="term" value="C:membrane"/>
    <property type="evidence" value="ECO:0007669"/>
    <property type="project" value="UniProtKB-SubCell"/>
</dbReference>
<evidence type="ECO:0000256" key="2">
    <source>
        <dbReference type="ARBA" id="ARBA00022692"/>
    </source>
</evidence>
<proteinExistence type="predicted"/>
<dbReference type="EMBL" id="AEYI02001980">
    <property type="protein sequence ID" value="KFG31220.1"/>
    <property type="molecule type" value="Genomic_DNA"/>
</dbReference>
<feature type="transmembrane region" description="Helical" evidence="5">
    <location>
        <begin position="74"/>
        <end position="94"/>
    </location>
</feature>
<dbReference type="PANTHER" id="PTHR12570:SF9">
    <property type="entry name" value="MAGNESIUM TRANSPORTER NIPA8-RELATED"/>
    <property type="match status" value="1"/>
</dbReference>
<dbReference type="AlphaFoldDB" id="A0A086JGF2"/>
<gene>
    <name evidence="6" type="ORF">TGP89_212200</name>
</gene>
<sequence length="413" mass="44192">MADLSMFSSSPPVSLEELMESCHSLQSTWCIGVVLCLLSSFAGALGDNIVRLSFLKERGRSVYCSTRSLHQRPLWLIGTLLTVIVNPVLTLLALKLAAASIVLPFAGMHIFWNVILVGYLLREELLGVDIIGSLCIIFGIVVVIAYGAHQLPSYTLASLTGMASHSAFTVYLLVSSLVVICFMFAIATPVHRGLAWLFMASRVQDCVTGGLLSGSSFVSAQRGTDSARLSPGLSAQGLTRPPLWLQRLSVSALSGIFGGLGNLSAKAAIEVVSSEGFAMCIRTWGFYVCCTSTLVLCGLQLVYLNLALSRYEAKYVVPMVNATLIASGSVGGILLFQEYAHMSLSSIAAFSCGACLVVLGIIILAMSSSKAASKASPPEFMAQRMLDLDATDDERRGLNCEPSFPKSRMCMRL</sequence>
<evidence type="ECO:0000313" key="7">
    <source>
        <dbReference type="Proteomes" id="UP000028828"/>
    </source>
</evidence>